<dbReference type="EMBL" id="JACOGA010000006">
    <property type="protein sequence ID" value="MBC3873501.1"/>
    <property type="molecule type" value="Genomic_DNA"/>
</dbReference>
<evidence type="ECO:0000313" key="2">
    <source>
        <dbReference type="Proteomes" id="UP000624279"/>
    </source>
</evidence>
<keyword evidence="2" id="KW-1185">Reference proteome</keyword>
<organism evidence="1 2">
    <name type="scientific">Undibacterium flavidum</name>
    <dbReference type="NCBI Taxonomy" id="2762297"/>
    <lineage>
        <taxon>Bacteria</taxon>
        <taxon>Pseudomonadati</taxon>
        <taxon>Pseudomonadota</taxon>
        <taxon>Betaproteobacteria</taxon>
        <taxon>Burkholderiales</taxon>
        <taxon>Oxalobacteraceae</taxon>
        <taxon>Undibacterium</taxon>
    </lineage>
</organism>
<sequence>MILFLDFDGVLHPDEVYLVRGRPMLRDEGHLFMWAPLLEDALSPFPDVQIVLSTSWVQKLNFRRASNFLPEALRRRIIGATWHSKMAEEIDYSHWWNAATRYQQIRRYVNRAELTNWIAIDDDGEGWSTGDANKLILTDSQKGLSDAKLLLQLSIKLRLHDD</sequence>
<accession>A0ABR6YAC2</accession>
<dbReference type="RefSeq" id="WP_186941535.1">
    <property type="nucleotide sequence ID" value="NZ_JACOGA010000006.1"/>
</dbReference>
<reference evidence="1 2" key="1">
    <citation type="submission" date="2020-08" db="EMBL/GenBank/DDBJ databases">
        <title>Novel species isolated from subtropical streams in China.</title>
        <authorList>
            <person name="Lu H."/>
        </authorList>
    </citation>
    <scope>NUCLEOTIDE SEQUENCE [LARGE SCALE GENOMIC DNA]</scope>
    <source>
        <strain evidence="1 2">LX15W</strain>
    </source>
</reference>
<comment type="caution">
    <text evidence="1">The sequence shown here is derived from an EMBL/GenBank/DDBJ whole genome shotgun (WGS) entry which is preliminary data.</text>
</comment>
<gene>
    <name evidence="1" type="ORF">H8K55_07880</name>
</gene>
<protein>
    <submittedName>
        <fullName evidence="1">Uncharacterized protein</fullName>
    </submittedName>
</protein>
<dbReference type="Pfam" id="PF18143">
    <property type="entry name" value="HAD_SAK_2"/>
    <property type="match status" value="1"/>
</dbReference>
<proteinExistence type="predicted"/>
<dbReference type="Proteomes" id="UP000624279">
    <property type="component" value="Unassembled WGS sequence"/>
</dbReference>
<evidence type="ECO:0000313" key="1">
    <source>
        <dbReference type="EMBL" id="MBC3873501.1"/>
    </source>
</evidence>
<name>A0ABR6YAC2_9BURK</name>